<proteinExistence type="predicted"/>
<feature type="region of interest" description="Disordered" evidence="1">
    <location>
        <begin position="236"/>
        <end position="293"/>
    </location>
</feature>
<reference evidence="3" key="1">
    <citation type="journal article" date="2019" name="Int. J. Syst. Evol. Microbiol.">
        <title>The Global Catalogue of Microorganisms (GCM) 10K type strain sequencing project: providing services to taxonomists for standard genome sequencing and annotation.</title>
        <authorList>
            <consortium name="The Broad Institute Genomics Platform"/>
            <consortium name="The Broad Institute Genome Sequencing Center for Infectious Disease"/>
            <person name="Wu L."/>
            <person name="Ma J."/>
        </authorList>
    </citation>
    <scope>NUCLEOTIDE SEQUENCE [LARGE SCALE GENOMIC DNA]</scope>
    <source>
        <strain evidence="3">CCUG 60742</strain>
    </source>
</reference>
<dbReference type="EMBL" id="JBHTIA010000007">
    <property type="protein sequence ID" value="MFD0765399.1"/>
    <property type="molecule type" value="Genomic_DNA"/>
</dbReference>
<comment type="caution">
    <text evidence="2">The sequence shown here is derived from an EMBL/GenBank/DDBJ whole genome shotgun (WGS) entry which is preliminary data.</text>
</comment>
<evidence type="ECO:0000313" key="3">
    <source>
        <dbReference type="Proteomes" id="UP001597073"/>
    </source>
</evidence>
<dbReference type="RefSeq" id="WP_377142501.1">
    <property type="nucleotide sequence ID" value="NZ_JBHTIA010000007.1"/>
</dbReference>
<evidence type="ECO:0000256" key="1">
    <source>
        <dbReference type="SAM" id="MobiDB-lite"/>
    </source>
</evidence>
<sequence>MNQSSFQYNQDTLRNLGFGEEIAKELHTKMDQHLSEFTLNHKRQFGKDVVESVLHFSKGDDLQKDITFFNRFDATLKKEGMENLTQSFYIGQKFNYTLQERYNMMDGRAAYREQPKMIPEEQPDGKVKMVPTGETYFAWRSLNFKEADAYGNFNPKVVFWDHEKELQKYPIKNIDEKYDRARIIRPLEKGNRVTVTLVRDGQETQAQVVANPRMMRLDFYDDKGQSLVVRQVEKQAVSQSQKADMTPQEVQKAAIARAAEQKQENKPVQGQSAASEAGNKQNQGNRRRQGVNI</sequence>
<accession>A0ABW2ZH17</accession>
<evidence type="ECO:0008006" key="4">
    <source>
        <dbReference type="Google" id="ProtNLM"/>
    </source>
</evidence>
<organism evidence="2 3">
    <name type="scientific">Mucilaginibacter lutimaris</name>
    <dbReference type="NCBI Taxonomy" id="931629"/>
    <lineage>
        <taxon>Bacteria</taxon>
        <taxon>Pseudomonadati</taxon>
        <taxon>Bacteroidota</taxon>
        <taxon>Sphingobacteriia</taxon>
        <taxon>Sphingobacteriales</taxon>
        <taxon>Sphingobacteriaceae</taxon>
        <taxon>Mucilaginibacter</taxon>
    </lineage>
</organism>
<name>A0ABW2ZH17_9SPHI</name>
<dbReference type="Proteomes" id="UP001597073">
    <property type="component" value="Unassembled WGS sequence"/>
</dbReference>
<gene>
    <name evidence="2" type="ORF">ACFQZI_11095</name>
</gene>
<protein>
    <recommendedName>
        <fullName evidence="4">DUF3945 domain-containing protein</fullName>
    </recommendedName>
</protein>
<keyword evidence="3" id="KW-1185">Reference proteome</keyword>
<feature type="compositionally biased region" description="Polar residues" evidence="1">
    <location>
        <begin position="266"/>
        <end position="284"/>
    </location>
</feature>
<evidence type="ECO:0000313" key="2">
    <source>
        <dbReference type="EMBL" id="MFD0765399.1"/>
    </source>
</evidence>